<name>A0AA38LJ72_TAXCH</name>
<keyword evidence="2" id="KW-1185">Reference proteome</keyword>
<accession>A0AA38LJ72</accession>
<sequence>MEHEPQKKEISDLHMGKDKLSIEDQFPGKNEDQELAGISKAVACWRQIEGIHNHGENYEEVPCMRNSRYDDILTSFIPLPYSYHNEGLVKEASDKCIMKASTSKTKEHGSKVTLEFGLHADLNSEFLSIVGSILSMRDGTHHPPGVKNFLHDQRDTMLIKEGSMHQLIGKESPRIMEPNKARTKKIHRASIMLRGGHSTKEGFNTVMATVIEEQISAVTISERLRRIQEIRVTKGL</sequence>
<evidence type="ECO:0000313" key="2">
    <source>
        <dbReference type="Proteomes" id="UP000824469"/>
    </source>
</evidence>
<reference evidence="1 2" key="1">
    <citation type="journal article" date="2021" name="Nat. Plants">
        <title>The Taxus genome provides insights into paclitaxel biosynthesis.</title>
        <authorList>
            <person name="Xiong X."/>
            <person name="Gou J."/>
            <person name="Liao Q."/>
            <person name="Li Y."/>
            <person name="Zhou Q."/>
            <person name="Bi G."/>
            <person name="Li C."/>
            <person name="Du R."/>
            <person name="Wang X."/>
            <person name="Sun T."/>
            <person name="Guo L."/>
            <person name="Liang H."/>
            <person name="Lu P."/>
            <person name="Wu Y."/>
            <person name="Zhang Z."/>
            <person name="Ro D.K."/>
            <person name="Shang Y."/>
            <person name="Huang S."/>
            <person name="Yan J."/>
        </authorList>
    </citation>
    <scope>NUCLEOTIDE SEQUENCE [LARGE SCALE GENOMIC DNA]</scope>
    <source>
        <strain evidence="1">Ta-2019</strain>
    </source>
</reference>
<dbReference type="EMBL" id="JAHRHJ020000002">
    <property type="protein sequence ID" value="KAH9326059.1"/>
    <property type="molecule type" value="Genomic_DNA"/>
</dbReference>
<dbReference type="Proteomes" id="UP000824469">
    <property type="component" value="Unassembled WGS sequence"/>
</dbReference>
<comment type="caution">
    <text evidence="1">The sequence shown here is derived from an EMBL/GenBank/DDBJ whole genome shotgun (WGS) entry which is preliminary data.</text>
</comment>
<proteinExistence type="predicted"/>
<dbReference type="AlphaFoldDB" id="A0AA38LJ72"/>
<protein>
    <submittedName>
        <fullName evidence="1">Uncharacterized protein</fullName>
    </submittedName>
</protein>
<organism evidence="1 2">
    <name type="scientific">Taxus chinensis</name>
    <name type="common">Chinese yew</name>
    <name type="synonym">Taxus wallichiana var. chinensis</name>
    <dbReference type="NCBI Taxonomy" id="29808"/>
    <lineage>
        <taxon>Eukaryota</taxon>
        <taxon>Viridiplantae</taxon>
        <taxon>Streptophyta</taxon>
        <taxon>Embryophyta</taxon>
        <taxon>Tracheophyta</taxon>
        <taxon>Spermatophyta</taxon>
        <taxon>Pinopsida</taxon>
        <taxon>Pinidae</taxon>
        <taxon>Conifers II</taxon>
        <taxon>Cupressales</taxon>
        <taxon>Taxaceae</taxon>
        <taxon>Taxus</taxon>
    </lineage>
</organism>
<evidence type="ECO:0000313" key="1">
    <source>
        <dbReference type="EMBL" id="KAH9326059.1"/>
    </source>
</evidence>
<gene>
    <name evidence="1" type="ORF">KI387_006237</name>
</gene>